<organism evidence="4 5">
    <name type="scientific">Taxus chinensis</name>
    <name type="common">Chinese yew</name>
    <name type="synonym">Taxus wallichiana var. chinensis</name>
    <dbReference type="NCBI Taxonomy" id="29808"/>
    <lineage>
        <taxon>Eukaryota</taxon>
        <taxon>Viridiplantae</taxon>
        <taxon>Streptophyta</taxon>
        <taxon>Embryophyta</taxon>
        <taxon>Tracheophyta</taxon>
        <taxon>Spermatophyta</taxon>
        <taxon>Pinopsida</taxon>
        <taxon>Pinidae</taxon>
        <taxon>Conifers II</taxon>
        <taxon>Cupressales</taxon>
        <taxon>Taxaceae</taxon>
        <taxon>Taxus</taxon>
    </lineage>
</organism>
<dbReference type="AlphaFoldDB" id="A0AA38FH89"/>
<dbReference type="Proteomes" id="UP000824469">
    <property type="component" value="Unassembled WGS sequence"/>
</dbReference>
<keyword evidence="2" id="KW-0732">Signal</keyword>
<feature type="domain" description="EGF-like" evidence="3">
    <location>
        <begin position="191"/>
        <end position="233"/>
    </location>
</feature>
<evidence type="ECO:0000256" key="1">
    <source>
        <dbReference type="PROSITE-ProRule" id="PRU00076"/>
    </source>
</evidence>
<accession>A0AA38FH89</accession>
<keyword evidence="1" id="KW-0245">EGF-like domain</keyword>
<dbReference type="InterPro" id="IPR000742">
    <property type="entry name" value="EGF"/>
</dbReference>
<comment type="caution">
    <text evidence="4">The sequence shown here is derived from an EMBL/GenBank/DDBJ whole genome shotgun (WGS) entry which is preliminary data.</text>
</comment>
<feature type="non-terminal residue" evidence="4">
    <location>
        <position position="266"/>
    </location>
</feature>
<dbReference type="EMBL" id="JAHRHJ020000009">
    <property type="protein sequence ID" value="KAH9301481.1"/>
    <property type="molecule type" value="Genomic_DNA"/>
</dbReference>
<evidence type="ECO:0000256" key="2">
    <source>
        <dbReference type="SAM" id="SignalP"/>
    </source>
</evidence>
<comment type="caution">
    <text evidence="1">Lacks conserved residue(s) required for the propagation of feature annotation.</text>
</comment>
<gene>
    <name evidence="4" type="ORF">KI387_013064</name>
</gene>
<reference evidence="4 5" key="1">
    <citation type="journal article" date="2021" name="Nat. Plants">
        <title>The Taxus genome provides insights into paclitaxel biosynthesis.</title>
        <authorList>
            <person name="Xiong X."/>
            <person name="Gou J."/>
            <person name="Liao Q."/>
            <person name="Li Y."/>
            <person name="Zhou Q."/>
            <person name="Bi G."/>
            <person name="Li C."/>
            <person name="Du R."/>
            <person name="Wang X."/>
            <person name="Sun T."/>
            <person name="Guo L."/>
            <person name="Liang H."/>
            <person name="Lu P."/>
            <person name="Wu Y."/>
            <person name="Zhang Z."/>
            <person name="Ro D.K."/>
            <person name="Shang Y."/>
            <person name="Huang S."/>
            <person name="Yan J."/>
        </authorList>
    </citation>
    <scope>NUCLEOTIDE SEQUENCE [LARGE SCALE GENOMIC DNA]</scope>
    <source>
        <strain evidence="4">Ta-2019</strain>
    </source>
</reference>
<protein>
    <recommendedName>
        <fullName evidence="3">EGF-like domain-containing protein</fullName>
    </recommendedName>
</protein>
<dbReference type="PROSITE" id="PS50026">
    <property type="entry name" value="EGF_3"/>
    <property type="match status" value="1"/>
</dbReference>
<dbReference type="Gene3D" id="2.10.25.10">
    <property type="entry name" value="Laminin"/>
    <property type="match status" value="1"/>
</dbReference>
<dbReference type="OMA" id="VITHETI"/>
<evidence type="ECO:0000313" key="4">
    <source>
        <dbReference type="EMBL" id="KAH9301481.1"/>
    </source>
</evidence>
<feature type="signal peptide" evidence="2">
    <location>
        <begin position="1"/>
        <end position="22"/>
    </location>
</feature>
<sequence length="266" mass="28881">MEGSGLAVCLIIVSSHIFVCEGLETCNRRCGSKTVPFPFGFSGGCPNKLNCSVEANITMEGFRVQNISGEGVRIIHDFQSCQKQLTEIYAFHQQYALTNRNVLLVKDSCAHLDSACSFNFSLIPLYLSINQRQSCNLSEYTCLDTNGTDFIKWKDLAVPNCEPLLTNIVVDRRDSLEVVVDVGNLELGWWINGNCSPHACSANADCNHLISPNTDEPAFKCSCKPGFVGDGFAHGDGCRKDSSRCNPSNYVSGDCGGSSRVGVLVG</sequence>
<feature type="chain" id="PRO_5041310205" description="EGF-like domain-containing protein" evidence="2">
    <location>
        <begin position="23"/>
        <end position="266"/>
    </location>
</feature>
<keyword evidence="5" id="KW-1185">Reference proteome</keyword>
<evidence type="ECO:0000259" key="3">
    <source>
        <dbReference type="PROSITE" id="PS50026"/>
    </source>
</evidence>
<name>A0AA38FH89_TAXCH</name>
<evidence type="ECO:0000313" key="5">
    <source>
        <dbReference type="Proteomes" id="UP000824469"/>
    </source>
</evidence>
<proteinExistence type="predicted"/>